<evidence type="ECO:0000256" key="5">
    <source>
        <dbReference type="ARBA" id="ARBA00023146"/>
    </source>
</evidence>
<evidence type="ECO:0000256" key="4">
    <source>
        <dbReference type="ARBA" id="ARBA00022917"/>
    </source>
</evidence>
<keyword evidence="1 7" id="KW-0436">Ligase</keyword>
<dbReference type="Proteomes" id="UP000033858">
    <property type="component" value="Unassembled WGS sequence"/>
</dbReference>
<keyword evidence="5" id="KW-0030">Aminoacyl-tRNA synthetase</keyword>
<dbReference type="InterPro" id="IPR008925">
    <property type="entry name" value="aa_tRNA-synth_I_cd-bd_sf"/>
</dbReference>
<dbReference type="PANTHER" id="PTHR43311:SF1">
    <property type="entry name" value="GLUTAMYL-Q TRNA(ASP) SYNTHETASE"/>
    <property type="match status" value="1"/>
</dbReference>
<dbReference type="InterPro" id="IPR049940">
    <property type="entry name" value="GluQ/Sye"/>
</dbReference>
<proteinExistence type="predicted"/>
<dbReference type="InterPro" id="IPR020751">
    <property type="entry name" value="aa-tRNA-synth_I_codon-bd_sub2"/>
</dbReference>
<name>A0A0G0U589_9BACT</name>
<evidence type="ECO:0000259" key="6">
    <source>
        <dbReference type="Pfam" id="PF19269"/>
    </source>
</evidence>
<organism evidence="7 8">
    <name type="scientific">Candidatus Woesebacteria bacterium GW2011_GWB1_41_10</name>
    <dbReference type="NCBI Taxonomy" id="1618577"/>
    <lineage>
        <taxon>Bacteria</taxon>
        <taxon>Candidatus Woeseibacteriota</taxon>
    </lineage>
</organism>
<dbReference type="SUPFAM" id="SSF48163">
    <property type="entry name" value="An anticodon-binding domain of class I aminoacyl-tRNA synthetases"/>
    <property type="match status" value="1"/>
</dbReference>
<evidence type="ECO:0000256" key="2">
    <source>
        <dbReference type="ARBA" id="ARBA00022741"/>
    </source>
</evidence>
<dbReference type="GO" id="GO:0000049">
    <property type="term" value="F:tRNA binding"/>
    <property type="evidence" value="ECO:0007669"/>
    <property type="project" value="InterPro"/>
</dbReference>
<keyword evidence="2" id="KW-0547">Nucleotide-binding</keyword>
<dbReference type="GO" id="GO:0004818">
    <property type="term" value="F:glutamate-tRNA ligase activity"/>
    <property type="evidence" value="ECO:0007669"/>
    <property type="project" value="TreeGrafter"/>
</dbReference>
<feature type="domain" description="Aminoacyl-tRNA synthetase class I anticodon-binding" evidence="6">
    <location>
        <begin position="60"/>
        <end position="173"/>
    </location>
</feature>
<reference evidence="7 8" key="1">
    <citation type="journal article" date="2015" name="Nature">
        <title>rRNA introns, odd ribosomes, and small enigmatic genomes across a large radiation of phyla.</title>
        <authorList>
            <person name="Brown C.T."/>
            <person name="Hug L.A."/>
            <person name="Thomas B.C."/>
            <person name="Sharon I."/>
            <person name="Castelle C.J."/>
            <person name="Singh A."/>
            <person name="Wilkins M.J."/>
            <person name="Williams K.H."/>
            <person name="Banfield J.F."/>
        </authorList>
    </citation>
    <scope>NUCLEOTIDE SEQUENCE [LARGE SCALE GENOMIC DNA]</scope>
</reference>
<keyword evidence="3" id="KW-0067">ATP-binding</keyword>
<dbReference type="AlphaFoldDB" id="A0A0G0U589"/>
<sequence length="174" mass="20431">MVGRRKIIRNFLQAFDPKGFQVANPIFNRDKLDWFNGYYIRQISNENLLKKFENLNLKFEKLNENLKLKIVNLVKDRIKKINDFNELAKFFWEMPKVDKKLLGKNYKEHLSAAIDAIEKGTPLDKVPKDNNFKVGDFFMDLRIAVTGSRFTPPINESIEIIGKEEALERLKIVL</sequence>
<keyword evidence="4" id="KW-0648">Protein biosynthesis</keyword>
<comment type="caution">
    <text evidence="7">The sequence shown here is derived from an EMBL/GenBank/DDBJ whole genome shotgun (WGS) entry which is preliminary data.</text>
</comment>
<dbReference type="GO" id="GO:0005829">
    <property type="term" value="C:cytosol"/>
    <property type="evidence" value="ECO:0007669"/>
    <property type="project" value="TreeGrafter"/>
</dbReference>
<dbReference type="Pfam" id="PF19269">
    <property type="entry name" value="Anticodon_2"/>
    <property type="match status" value="1"/>
</dbReference>
<dbReference type="GO" id="GO:0006424">
    <property type="term" value="P:glutamyl-tRNA aminoacylation"/>
    <property type="evidence" value="ECO:0007669"/>
    <property type="project" value="TreeGrafter"/>
</dbReference>
<evidence type="ECO:0000256" key="1">
    <source>
        <dbReference type="ARBA" id="ARBA00022598"/>
    </source>
</evidence>
<evidence type="ECO:0000256" key="3">
    <source>
        <dbReference type="ARBA" id="ARBA00022840"/>
    </source>
</evidence>
<dbReference type="InterPro" id="IPR045462">
    <property type="entry name" value="aa-tRNA-synth_I_cd-bd"/>
</dbReference>
<evidence type="ECO:0000313" key="8">
    <source>
        <dbReference type="Proteomes" id="UP000033858"/>
    </source>
</evidence>
<gene>
    <name evidence="7" type="ORF">UU32_C0048G0009</name>
</gene>
<dbReference type="PANTHER" id="PTHR43311">
    <property type="entry name" value="GLUTAMATE--TRNA LIGASE"/>
    <property type="match status" value="1"/>
</dbReference>
<evidence type="ECO:0000313" key="7">
    <source>
        <dbReference type="EMBL" id="KKR84239.1"/>
    </source>
</evidence>
<accession>A0A0G0U589</accession>
<dbReference type="Gene3D" id="1.10.10.350">
    <property type="match status" value="1"/>
</dbReference>
<dbReference type="EMBL" id="LCAE01000048">
    <property type="protein sequence ID" value="KKR84239.1"/>
    <property type="molecule type" value="Genomic_DNA"/>
</dbReference>
<dbReference type="GO" id="GO:0005524">
    <property type="term" value="F:ATP binding"/>
    <property type="evidence" value="ECO:0007669"/>
    <property type="project" value="UniProtKB-KW"/>
</dbReference>
<protein>
    <submittedName>
        <fullName evidence="7">Glutamate-tRNA ligase</fullName>
    </submittedName>
</protein>